<gene>
    <name evidence="1" type="ORF">HZH66_002143</name>
</gene>
<organism evidence="1 2">
    <name type="scientific">Vespula vulgaris</name>
    <name type="common">Yellow jacket</name>
    <name type="synonym">Wasp</name>
    <dbReference type="NCBI Taxonomy" id="7454"/>
    <lineage>
        <taxon>Eukaryota</taxon>
        <taxon>Metazoa</taxon>
        <taxon>Ecdysozoa</taxon>
        <taxon>Arthropoda</taxon>
        <taxon>Hexapoda</taxon>
        <taxon>Insecta</taxon>
        <taxon>Pterygota</taxon>
        <taxon>Neoptera</taxon>
        <taxon>Endopterygota</taxon>
        <taxon>Hymenoptera</taxon>
        <taxon>Apocrita</taxon>
        <taxon>Aculeata</taxon>
        <taxon>Vespoidea</taxon>
        <taxon>Vespidae</taxon>
        <taxon>Vespinae</taxon>
        <taxon>Vespula</taxon>
    </lineage>
</organism>
<protein>
    <submittedName>
        <fullName evidence="1">Uncharacterized protein</fullName>
    </submittedName>
</protein>
<dbReference type="AlphaFoldDB" id="A0A834KKL2"/>
<name>A0A834KKL2_VESVU</name>
<dbReference type="EMBL" id="JACSEA010000002">
    <property type="protein sequence ID" value="KAF7407606.1"/>
    <property type="molecule type" value="Genomic_DNA"/>
</dbReference>
<sequence length="69" mass="7757">MADISYMQKEDLEDSDKGKVLIALQGCRGSMDSREMEMFDVNAPFIFASSSTRRTSENRQPFVGSLSML</sequence>
<keyword evidence="2" id="KW-1185">Reference proteome</keyword>
<evidence type="ECO:0000313" key="1">
    <source>
        <dbReference type="EMBL" id="KAF7407606.1"/>
    </source>
</evidence>
<dbReference type="Proteomes" id="UP000614350">
    <property type="component" value="Unassembled WGS sequence"/>
</dbReference>
<accession>A0A834KKL2</accession>
<reference evidence="1" key="1">
    <citation type="journal article" date="2020" name="G3 (Bethesda)">
        <title>High-Quality Assemblies for Three Invasive Social Wasps from the &lt;i&gt;Vespula&lt;/i&gt; Genus.</title>
        <authorList>
            <person name="Harrop T.W.R."/>
            <person name="Guhlin J."/>
            <person name="McLaughlin G.M."/>
            <person name="Permina E."/>
            <person name="Stockwell P."/>
            <person name="Gilligan J."/>
            <person name="Le Lec M.F."/>
            <person name="Gruber M.A.M."/>
            <person name="Quinn O."/>
            <person name="Lovegrove M."/>
            <person name="Duncan E.J."/>
            <person name="Remnant E.J."/>
            <person name="Van Eeckhoven J."/>
            <person name="Graham B."/>
            <person name="Knapp R.A."/>
            <person name="Langford K.W."/>
            <person name="Kronenberg Z."/>
            <person name="Press M.O."/>
            <person name="Eacker S.M."/>
            <person name="Wilson-Rankin E.E."/>
            <person name="Purcell J."/>
            <person name="Lester P.J."/>
            <person name="Dearden P.K."/>
        </authorList>
    </citation>
    <scope>NUCLEOTIDE SEQUENCE</scope>
    <source>
        <strain evidence="1">Marl-1</strain>
    </source>
</reference>
<comment type="caution">
    <text evidence="1">The sequence shown here is derived from an EMBL/GenBank/DDBJ whole genome shotgun (WGS) entry which is preliminary data.</text>
</comment>
<evidence type="ECO:0000313" key="2">
    <source>
        <dbReference type="Proteomes" id="UP000614350"/>
    </source>
</evidence>
<proteinExistence type="predicted"/>